<dbReference type="InterPro" id="IPR051815">
    <property type="entry name" value="Molybdate_resp_trans_reg"/>
</dbReference>
<evidence type="ECO:0000313" key="2">
    <source>
        <dbReference type="Proteomes" id="UP000266385"/>
    </source>
</evidence>
<dbReference type="OrthoDB" id="9800709at2"/>
<reference evidence="1 2" key="1">
    <citation type="submission" date="2018-08" db="EMBL/GenBank/DDBJ databases">
        <title>Henriciella mobilis sp. nov., isolated from seawater.</title>
        <authorList>
            <person name="Cheng H."/>
            <person name="Wu Y.-H."/>
            <person name="Xu X.-W."/>
            <person name="Guo L.-L."/>
        </authorList>
    </citation>
    <scope>NUCLEOTIDE SEQUENCE [LARGE SCALE GENOMIC DNA]</scope>
    <source>
        <strain evidence="1 2">JN25</strain>
    </source>
</reference>
<comment type="caution">
    <text evidence="1">The sequence shown here is derived from an EMBL/GenBank/DDBJ whole genome shotgun (WGS) entry which is preliminary data.</text>
</comment>
<dbReference type="InterPro" id="IPR036388">
    <property type="entry name" value="WH-like_DNA-bd_sf"/>
</dbReference>
<sequence length="120" mass="12413">MTEREAASLSIRINLANGGRFGPGKAALLRAIASGGSIRAAANTLAMSYPRALKLIEEMNADFREPLVASSVGGSDRGGSVLSATGEAVLAAYDRACREAEAAASDTLHEITSYQDLDSP</sequence>
<dbReference type="RefSeq" id="WP_119377832.1">
    <property type="nucleotide sequence ID" value="NZ_QWFX01000016.1"/>
</dbReference>
<dbReference type="EMBL" id="QWFX01000016">
    <property type="protein sequence ID" value="RIJ26939.1"/>
    <property type="molecule type" value="Genomic_DNA"/>
</dbReference>
<keyword evidence="2" id="KW-1185">Reference proteome</keyword>
<dbReference type="SUPFAM" id="SSF46785">
    <property type="entry name" value="Winged helix' DNA-binding domain"/>
    <property type="match status" value="1"/>
</dbReference>
<dbReference type="AlphaFoldDB" id="A0A399RBM8"/>
<dbReference type="PANTHER" id="PTHR30432">
    <property type="entry name" value="TRANSCRIPTIONAL REGULATOR MODE"/>
    <property type="match status" value="1"/>
</dbReference>
<dbReference type="Proteomes" id="UP000266385">
    <property type="component" value="Unassembled WGS sequence"/>
</dbReference>
<proteinExistence type="predicted"/>
<dbReference type="Gene3D" id="1.10.10.10">
    <property type="entry name" value="Winged helix-like DNA-binding domain superfamily/Winged helix DNA-binding domain"/>
    <property type="match status" value="1"/>
</dbReference>
<accession>A0A399RBM8</accession>
<protein>
    <submittedName>
        <fullName evidence="1">LysR family transcriptional regulator</fullName>
    </submittedName>
</protein>
<dbReference type="InterPro" id="IPR036390">
    <property type="entry name" value="WH_DNA-bd_sf"/>
</dbReference>
<dbReference type="PANTHER" id="PTHR30432:SF1">
    <property type="entry name" value="DNA-BINDING TRANSCRIPTIONAL DUAL REGULATOR MODE"/>
    <property type="match status" value="1"/>
</dbReference>
<evidence type="ECO:0000313" key="1">
    <source>
        <dbReference type="EMBL" id="RIJ26939.1"/>
    </source>
</evidence>
<organism evidence="1 2">
    <name type="scientific">Henriciella mobilis</name>
    <dbReference type="NCBI Taxonomy" id="2305467"/>
    <lineage>
        <taxon>Bacteria</taxon>
        <taxon>Pseudomonadati</taxon>
        <taxon>Pseudomonadota</taxon>
        <taxon>Alphaproteobacteria</taxon>
        <taxon>Hyphomonadales</taxon>
        <taxon>Hyphomonadaceae</taxon>
        <taxon>Henriciella</taxon>
    </lineage>
</organism>
<gene>
    <name evidence="1" type="ORF">D1223_18610</name>
</gene>
<name>A0A399RBM8_9PROT</name>